<feature type="domain" description="Reverse transcriptase Ty1/copia-type" evidence="2">
    <location>
        <begin position="215"/>
        <end position="316"/>
    </location>
</feature>
<accession>A0A2P4YG99</accession>
<dbReference type="Pfam" id="PF07727">
    <property type="entry name" value="RVT_2"/>
    <property type="match status" value="1"/>
</dbReference>
<gene>
    <name evidence="3" type="ORF">PHPALM_5877</name>
</gene>
<feature type="region of interest" description="Disordered" evidence="1">
    <location>
        <begin position="72"/>
        <end position="135"/>
    </location>
</feature>
<dbReference type="AlphaFoldDB" id="A0A2P4YG99"/>
<dbReference type="Proteomes" id="UP000237271">
    <property type="component" value="Unassembled WGS sequence"/>
</dbReference>
<keyword evidence="4" id="KW-1185">Reference proteome</keyword>
<evidence type="ECO:0000259" key="2">
    <source>
        <dbReference type="Pfam" id="PF07727"/>
    </source>
</evidence>
<organism evidence="3 4">
    <name type="scientific">Phytophthora palmivora</name>
    <dbReference type="NCBI Taxonomy" id="4796"/>
    <lineage>
        <taxon>Eukaryota</taxon>
        <taxon>Sar</taxon>
        <taxon>Stramenopiles</taxon>
        <taxon>Oomycota</taxon>
        <taxon>Peronosporomycetes</taxon>
        <taxon>Peronosporales</taxon>
        <taxon>Peronosporaceae</taxon>
        <taxon>Phytophthora</taxon>
    </lineage>
</organism>
<evidence type="ECO:0000256" key="1">
    <source>
        <dbReference type="SAM" id="MobiDB-lite"/>
    </source>
</evidence>
<feature type="region of interest" description="Disordered" evidence="1">
    <location>
        <begin position="1"/>
        <end position="20"/>
    </location>
</feature>
<protein>
    <recommendedName>
        <fullName evidence="2">Reverse transcriptase Ty1/copia-type domain-containing protein</fullName>
    </recommendedName>
</protein>
<proteinExistence type="predicted"/>
<dbReference type="EMBL" id="NCKW01003388">
    <property type="protein sequence ID" value="POM76845.1"/>
    <property type="molecule type" value="Genomic_DNA"/>
</dbReference>
<evidence type="ECO:0000313" key="4">
    <source>
        <dbReference type="Proteomes" id="UP000237271"/>
    </source>
</evidence>
<feature type="compositionally biased region" description="Basic and acidic residues" evidence="1">
    <location>
        <begin position="88"/>
        <end position="99"/>
    </location>
</feature>
<dbReference type="InterPro" id="IPR013103">
    <property type="entry name" value="RVT_2"/>
</dbReference>
<feature type="compositionally biased region" description="Basic and acidic residues" evidence="1">
    <location>
        <begin position="114"/>
        <end position="125"/>
    </location>
</feature>
<reference evidence="3 4" key="1">
    <citation type="journal article" date="2017" name="Genome Biol. Evol.">
        <title>Phytophthora megakarya and P. palmivora, closely related causal agents of cacao black pod rot, underwent increases in genome sizes and gene numbers by different mechanisms.</title>
        <authorList>
            <person name="Ali S.S."/>
            <person name="Shao J."/>
            <person name="Lary D.J."/>
            <person name="Kronmiller B."/>
            <person name="Shen D."/>
            <person name="Strem M.D."/>
            <person name="Amoako-Attah I."/>
            <person name="Akrofi A.Y."/>
            <person name="Begoude B.A."/>
            <person name="Ten Hoopen G.M."/>
            <person name="Coulibaly K."/>
            <person name="Kebe B.I."/>
            <person name="Melnick R.L."/>
            <person name="Guiltinan M.J."/>
            <person name="Tyler B.M."/>
            <person name="Meinhardt L.W."/>
            <person name="Bailey B.A."/>
        </authorList>
    </citation>
    <scope>NUCLEOTIDE SEQUENCE [LARGE SCALE GENOMIC DNA]</scope>
    <source>
        <strain evidence="4">sbr112.9</strain>
    </source>
</reference>
<name>A0A2P4YG99_9STRA</name>
<evidence type="ECO:0000313" key="3">
    <source>
        <dbReference type="EMBL" id="POM76845.1"/>
    </source>
</evidence>
<comment type="caution">
    <text evidence="3">The sequence shown here is derived from an EMBL/GenBank/DDBJ whole genome shotgun (WGS) entry which is preliminary data.</text>
</comment>
<sequence length="333" mass="37275">MTGDAHQRSEANTQGIDGTHASGHHEHGHLNDLCVWVVIEFLGRCCVVCCLHLEAIALKLKPVKELRLWRDPKKKDVSHRSRGGGGSAREKHRDARHEQAQILYLQEEDEPDEKEISSGSKRDTETVGNGDAVIASGSVGNMTRSVVRKTVGEAGESGQQREAASEIVNSVVEVDPRNYREAMRSKTREKWQKLSRRNLVPLKKTKGERSCECPVTLTCITQMGKDAEVDIECWKARLLTCGNEQELDVDYNITFTAVIDMSSVKLILGLARKWGVPARYSDVPNAYADKEMGLVIYIRLPQGMKVADDIRKKLRVTIDKEVVLELKKALYSL</sequence>